<dbReference type="PANTHER" id="PTHR16140:SF0">
    <property type="entry name" value="NON-STRUCTURAL MAINTENANCE OF CHROMOSOMES ELEMENT 4"/>
    <property type="match status" value="1"/>
</dbReference>
<name>U4KXE8_PYROM</name>
<keyword evidence="12" id="KW-1185">Reference proteome</keyword>
<comment type="subcellular location">
    <subcellularLocation>
        <location evidence="1 7">Nucleus</location>
    </subcellularLocation>
</comment>
<evidence type="ECO:0000256" key="5">
    <source>
        <dbReference type="ARBA" id="ARBA00023204"/>
    </source>
</evidence>
<feature type="domain" description="Non-structural maintenance of chromosome element 4 C-terminal" evidence="9">
    <location>
        <begin position="288"/>
        <end position="375"/>
    </location>
</feature>
<keyword evidence="4 7" id="KW-0233">DNA recombination</keyword>
<evidence type="ECO:0000313" key="12">
    <source>
        <dbReference type="Proteomes" id="UP000018144"/>
    </source>
</evidence>
<dbReference type="STRING" id="1076935.U4KXE8"/>
<sequence>MRGTKDAPTTTRSRPTRHASSDKENATPSTKLQQNAPITQQSCRPRDMNSTQVLHQQYLKQAGDLSKYDPDQPAEERRKVRRGYRDLQRRLDDNKSEFLRADNNGLLEIIQSSDQLYQNVKQTSDATLDSRLLVSATDLALKKVSNFVVGSSGVGLDVDEFVGKCISYMKNANAVPGRRGGRNEDGDDDDDDAMDWAAFGRAMSFKGNKRAPTKDFLLGPLSVQKKIRVVKARKMGLGRKKGEKAAQPTDVNASDIVDNEKETMRMVKQIYDLLKRTMEADDSIEFFSLFDVVVNPSSFGQTIENLFYLSFLVKEGKLAAFDDEETGLPMLALTEVATAEQVASGEAVRRQTIMSMTMWEWKQIVETFDIKQSIIPTREKENVTIGANGWYN</sequence>
<feature type="compositionally biased region" description="Polar residues" evidence="8">
    <location>
        <begin position="26"/>
        <end position="49"/>
    </location>
</feature>
<evidence type="ECO:0000256" key="2">
    <source>
        <dbReference type="ARBA" id="ARBA00008997"/>
    </source>
</evidence>
<feature type="region of interest" description="Disordered" evidence="8">
    <location>
        <begin position="1"/>
        <end position="49"/>
    </location>
</feature>
<dbReference type="EMBL" id="HF935315">
    <property type="protein sequence ID" value="CCX06807.1"/>
    <property type="molecule type" value="Genomic_DNA"/>
</dbReference>
<dbReference type="OrthoDB" id="361242at2759"/>
<dbReference type="GO" id="GO:0006310">
    <property type="term" value="P:DNA recombination"/>
    <property type="evidence" value="ECO:0007669"/>
    <property type="project" value="UniProtKB-UniRule"/>
</dbReference>
<dbReference type="GO" id="GO:0006281">
    <property type="term" value="P:DNA repair"/>
    <property type="evidence" value="ECO:0007669"/>
    <property type="project" value="UniProtKB-UniRule"/>
</dbReference>
<evidence type="ECO:0000256" key="8">
    <source>
        <dbReference type="SAM" id="MobiDB-lite"/>
    </source>
</evidence>
<keyword evidence="6 7" id="KW-0539">Nucleus</keyword>
<reference evidence="11 12" key="1">
    <citation type="journal article" date="2013" name="PLoS Genet.">
        <title>The genome and development-dependent transcriptomes of Pyronema confluens: a window into fungal evolution.</title>
        <authorList>
            <person name="Traeger S."/>
            <person name="Altegoer F."/>
            <person name="Freitag M."/>
            <person name="Gabaldon T."/>
            <person name="Kempken F."/>
            <person name="Kumar A."/>
            <person name="Marcet-Houben M."/>
            <person name="Poggeler S."/>
            <person name="Stajich J.E."/>
            <person name="Nowrousian M."/>
        </authorList>
    </citation>
    <scope>NUCLEOTIDE SEQUENCE [LARGE SCALE GENOMIC DNA]</scope>
    <source>
        <strain evidence="12">CBS 100304</strain>
        <tissue evidence="11">Vegetative mycelium</tissue>
    </source>
</reference>
<organism evidence="11 12">
    <name type="scientific">Pyronema omphalodes (strain CBS 100304)</name>
    <name type="common">Pyronema confluens</name>
    <dbReference type="NCBI Taxonomy" id="1076935"/>
    <lineage>
        <taxon>Eukaryota</taxon>
        <taxon>Fungi</taxon>
        <taxon>Dikarya</taxon>
        <taxon>Ascomycota</taxon>
        <taxon>Pezizomycotina</taxon>
        <taxon>Pezizomycetes</taxon>
        <taxon>Pezizales</taxon>
        <taxon>Pyronemataceae</taxon>
        <taxon>Pyronema</taxon>
    </lineage>
</organism>
<dbReference type="InterPro" id="IPR027786">
    <property type="entry name" value="Nse4/EID"/>
</dbReference>
<comment type="subunit">
    <text evidence="7">Component of the SMC5-SMC6 complex.</text>
</comment>
<protein>
    <recommendedName>
        <fullName evidence="7">Non-structural maintenance of chromosomes element 4</fullName>
    </recommendedName>
</protein>
<evidence type="ECO:0000259" key="10">
    <source>
        <dbReference type="Pfam" id="PF15412"/>
    </source>
</evidence>
<dbReference type="InterPro" id="IPR029225">
    <property type="entry name" value="Nse4_Nse3-bd"/>
</dbReference>
<dbReference type="Pfam" id="PF15412">
    <property type="entry name" value="Nse4-Nse3_bdg"/>
    <property type="match status" value="1"/>
</dbReference>
<dbReference type="eggNOG" id="KOG2866">
    <property type="taxonomic scope" value="Eukaryota"/>
</dbReference>
<accession>U4KXE8</accession>
<dbReference type="OMA" id="FMGINRT"/>
<dbReference type="Proteomes" id="UP000018144">
    <property type="component" value="Unassembled WGS sequence"/>
</dbReference>
<evidence type="ECO:0000256" key="1">
    <source>
        <dbReference type="ARBA" id="ARBA00004123"/>
    </source>
</evidence>
<comment type="similarity">
    <text evidence="2 7">Belongs to the NSE4 family.</text>
</comment>
<feature type="domain" description="Nse4/EID protein Nse3/MAGE-binding" evidence="10">
    <location>
        <begin position="129"/>
        <end position="190"/>
    </location>
</feature>
<evidence type="ECO:0000256" key="3">
    <source>
        <dbReference type="ARBA" id="ARBA00022763"/>
    </source>
</evidence>
<dbReference type="PANTHER" id="PTHR16140">
    <property type="entry name" value="NON-STRUCTURAL MAINTENANCE OF CHROMOSOMES ELEMENT 4"/>
    <property type="match status" value="1"/>
</dbReference>
<evidence type="ECO:0000313" key="11">
    <source>
        <dbReference type="EMBL" id="CCX06807.1"/>
    </source>
</evidence>
<dbReference type="GO" id="GO:0030915">
    <property type="term" value="C:Smc5-Smc6 complex"/>
    <property type="evidence" value="ECO:0007669"/>
    <property type="project" value="UniProtKB-UniRule"/>
</dbReference>
<proteinExistence type="inferred from homology"/>
<evidence type="ECO:0000256" key="6">
    <source>
        <dbReference type="ARBA" id="ARBA00023242"/>
    </source>
</evidence>
<dbReference type="AlphaFoldDB" id="U4KXE8"/>
<dbReference type="GO" id="GO:0005634">
    <property type="term" value="C:nucleus"/>
    <property type="evidence" value="ECO:0007669"/>
    <property type="project" value="UniProtKB-SubCell"/>
</dbReference>
<dbReference type="InterPro" id="IPR014854">
    <property type="entry name" value="Nse4_C"/>
</dbReference>
<evidence type="ECO:0000256" key="7">
    <source>
        <dbReference type="RuleBase" id="RU365071"/>
    </source>
</evidence>
<evidence type="ECO:0000259" key="9">
    <source>
        <dbReference type="Pfam" id="PF08743"/>
    </source>
</evidence>
<keyword evidence="3 7" id="KW-0227">DNA damage</keyword>
<dbReference type="Pfam" id="PF08743">
    <property type="entry name" value="Nse4_C"/>
    <property type="match status" value="1"/>
</dbReference>
<keyword evidence="5 7" id="KW-0234">DNA repair</keyword>
<gene>
    <name evidence="11" type="ORF">PCON_06394</name>
</gene>
<comment type="function">
    <text evidence="7">Component of the SMC5-SMC6 complex, that promotes sister chromatid alignment after DNA damage and facilitates double-stranded DNA breaks (DSBs) repair via homologous recombination between sister chromatids.</text>
</comment>
<evidence type="ECO:0000256" key="4">
    <source>
        <dbReference type="ARBA" id="ARBA00023172"/>
    </source>
</evidence>